<proteinExistence type="predicted"/>
<protein>
    <submittedName>
        <fullName evidence="3">Putative chitin binding domain protein</fullName>
    </submittedName>
</protein>
<sequence length="254" mass="27950">MQEVTFVLVAALAAATLMVPQISGHGMVLDPIARGSRWRCNGKAPRNYDDNGLYCGGYFVQWGTNGGKCGPCGDNYADEMPRMNELGGVYGQGEIVKQYRRGAVIDVRVMITANHMGHFEFNLCDLDGAMGNETDECYGQYPLLDATGNRKWYLKSAAIGEYLVKVQLPAELTCEHCSLQWTYVAGNNWGWCGDGTGALGCGPQETFRTCSDISILDSNDVRLYEGFDYCSRASRSLNAILDDEIPESDVEEQD</sequence>
<dbReference type="AlphaFoldDB" id="A0A1Q3FMC2"/>
<evidence type="ECO:0000259" key="2">
    <source>
        <dbReference type="Pfam" id="PF03067"/>
    </source>
</evidence>
<dbReference type="InterPro" id="IPR004302">
    <property type="entry name" value="Cellulose/chitin-bd_N"/>
</dbReference>
<dbReference type="EMBL" id="GFDL01006348">
    <property type="protein sequence ID" value="JAV28697.1"/>
    <property type="molecule type" value="Transcribed_RNA"/>
</dbReference>
<dbReference type="PANTHER" id="PTHR21113:SF14">
    <property type="entry name" value="LP24064P"/>
    <property type="match status" value="1"/>
</dbReference>
<evidence type="ECO:0000256" key="1">
    <source>
        <dbReference type="SAM" id="SignalP"/>
    </source>
</evidence>
<name>A0A1Q3FMC2_CULTA</name>
<feature type="signal peptide" evidence="1">
    <location>
        <begin position="1"/>
        <end position="24"/>
    </location>
</feature>
<organism evidence="3">
    <name type="scientific">Culex tarsalis</name>
    <name type="common">Encephalitis mosquito</name>
    <dbReference type="NCBI Taxonomy" id="7177"/>
    <lineage>
        <taxon>Eukaryota</taxon>
        <taxon>Metazoa</taxon>
        <taxon>Ecdysozoa</taxon>
        <taxon>Arthropoda</taxon>
        <taxon>Hexapoda</taxon>
        <taxon>Insecta</taxon>
        <taxon>Pterygota</taxon>
        <taxon>Neoptera</taxon>
        <taxon>Endopterygota</taxon>
        <taxon>Diptera</taxon>
        <taxon>Nematocera</taxon>
        <taxon>Culicoidea</taxon>
        <taxon>Culicidae</taxon>
        <taxon>Culicinae</taxon>
        <taxon>Culicini</taxon>
        <taxon>Culex</taxon>
        <taxon>Culex</taxon>
    </lineage>
</organism>
<feature type="chain" id="PRO_5010326372" evidence="1">
    <location>
        <begin position="25"/>
        <end position="254"/>
    </location>
</feature>
<keyword evidence="1" id="KW-0732">Signal</keyword>
<reference evidence="3" key="1">
    <citation type="submission" date="2017-01" db="EMBL/GenBank/DDBJ databases">
        <title>A deep insight into the sialotranscriptome of adult male and female Cluex tarsalis mosquitoes.</title>
        <authorList>
            <person name="Ribeiro J.M."/>
            <person name="Moreira F."/>
            <person name="Bernard K.A."/>
            <person name="Calvo E."/>
        </authorList>
    </citation>
    <scope>NUCLEOTIDE SEQUENCE</scope>
    <source>
        <strain evidence="3">Kern County</strain>
        <tissue evidence="3">Salivary glands</tissue>
    </source>
</reference>
<feature type="domain" description="Chitin-binding type-4" evidence="2">
    <location>
        <begin position="25"/>
        <end position="213"/>
    </location>
</feature>
<dbReference type="PANTHER" id="PTHR21113">
    <property type="entry name" value="AGAP001705-PA"/>
    <property type="match status" value="1"/>
</dbReference>
<accession>A0A1Q3FMC2</accession>
<dbReference type="Pfam" id="PF03067">
    <property type="entry name" value="LPMO_10"/>
    <property type="match status" value="1"/>
</dbReference>
<evidence type="ECO:0000313" key="3">
    <source>
        <dbReference type="EMBL" id="JAV28697.1"/>
    </source>
</evidence>